<gene>
    <name evidence="4" type="ORF">SAMN02745823_00922</name>
</gene>
<dbReference type="PANTHER" id="PTHR37293:SF5">
    <property type="entry name" value="DNA REPLICATION PROTEIN"/>
    <property type="match status" value="1"/>
</dbReference>
<protein>
    <submittedName>
        <fullName evidence="4">DnaD and phage-associated domain-containing protein</fullName>
    </submittedName>
</protein>
<dbReference type="InterPro" id="IPR006343">
    <property type="entry name" value="DnaB/C_C"/>
</dbReference>
<feature type="region of interest" description="Disordered" evidence="2">
    <location>
        <begin position="279"/>
        <end position="300"/>
    </location>
</feature>
<dbReference type="PANTHER" id="PTHR37293">
    <property type="entry name" value="PHAGE REPLICATION PROTEIN-RELATED"/>
    <property type="match status" value="1"/>
</dbReference>
<evidence type="ECO:0000259" key="3">
    <source>
        <dbReference type="Pfam" id="PF07261"/>
    </source>
</evidence>
<organism evidence="4 5">
    <name type="scientific">Sporobacter termitidis DSM 10068</name>
    <dbReference type="NCBI Taxonomy" id="1123282"/>
    <lineage>
        <taxon>Bacteria</taxon>
        <taxon>Bacillati</taxon>
        <taxon>Bacillota</taxon>
        <taxon>Clostridia</taxon>
        <taxon>Eubacteriales</taxon>
        <taxon>Oscillospiraceae</taxon>
        <taxon>Sporobacter</taxon>
    </lineage>
</organism>
<feature type="domain" description="DnaB/C C-terminal" evidence="3">
    <location>
        <begin position="210"/>
        <end position="276"/>
    </location>
</feature>
<proteinExistence type="inferred from homology"/>
<dbReference type="Pfam" id="PF07261">
    <property type="entry name" value="DnaB_2"/>
    <property type="match status" value="2"/>
</dbReference>
<keyword evidence="5" id="KW-1185">Reference proteome</keyword>
<comment type="similarity">
    <text evidence="1">Belongs to the DnaB/DnaD family.</text>
</comment>
<name>A0A1M5VN78_9FIRM</name>
<dbReference type="InterPro" id="IPR034829">
    <property type="entry name" value="DnaD-like_sf"/>
</dbReference>
<dbReference type="NCBIfam" id="TIGR01446">
    <property type="entry name" value="DnaD_dom"/>
    <property type="match status" value="1"/>
</dbReference>
<dbReference type="AlphaFoldDB" id="A0A1M5VN78"/>
<evidence type="ECO:0000313" key="4">
    <source>
        <dbReference type="EMBL" id="SHH76687.1"/>
    </source>
</evidence>
<feature type="domain" description="DnaB/C C-terminal" evidence="3">
    <location>
        <begin position="112"/>
        <end position="191"/>
    </location>
</feature>
<dbReference type="EMBL" id="FQXV01000002">
    <property type="protein sequence ID" value="SHH76687.1"/>
    <property type="molecule type" value="Genomic_DNA"/>
</dbReference>
<reference evidence="4 5" key="1">
    <citation type="submission" date="2016-11" db="EMBL/GenBank/DDBJ databases">
        <authorList>
            <person name="Jaros S."/>
            <person name="Januszkiewicz K."/>
            <person name="Wedrychowicz H."/>
        </authorList>
    </citation>
    <scope>NUCLEOTIDE SEQUENCE [LARGE SCALE GENOMIC DNA]</scope>
    <source>
        <strain evidence="4 5">DSM 10068</strain>
    </source>
</reference>
<sequence>MADMRFVLSGTDTITLSGQAADKLIRAGDGGAVLLYLYVLRTGGALSVREAARTLGRDESSIAESMALLNRLGLLKCDAPAPAPQKDELPEYTAEDIKRELDNGTVFSSLVQEVQRSLGKILSSDDLIKLFGIYDSLGLPPEVILHLVTHCIDENRRRYGPGRLPTMRYIEKAAYTWEREGVFTLEEAERYLKVLESKRSLTADIKRVLQIKDRELSAGERKYVESWIAMGFPPEVIELAYDKTVLKTGRLAWSYMDSIIGSWHQKGLRTLDEILKKDGRAAPAPKKDPKKPARPAGDDLADIERMKKYLEKLREE</sequence>
<evidence type="ECO:0000256" key="2">
    <source>
        <dbReference type="SAM" id="MobiDB-lite"/>
    </source>
</evidence>
<feature type="compositionally biased region" description="Basic and acidic residues" evidence="2">
    <location>
        <begin position="279"/>
        <end position="291"/>
    </location>
</feature>
<accession>A0A1M5VN78</accession>
<evidence type="ECO:0000256" key="1">
    <source>
        <dbReference type="ARBA" id="ARBA00093462"/>
    </source>
</evidence>
<dbReference type="InterPro" id="IPR053162">
    <property type="entry name" value="DnaD"/>
</dbReference>
<dbReference type="SUPFAM" id="SSF158499">
    <property type="entry name" value="DnaD domain-like"/>
    <property type="match status" value="2"/>
</dbReference>
<dbReference type="STRING" id="1123282.SAMN02745823_00922"/>
<evidence type="ECO:0000313" key="5">
    <source>
        <dbReference type="Proteomes" id="UP000183995"/>
    </source>
</evidence>
<dbReference type="Proteomes" id="UP000183995">
    <property type="component" value="Unassembled WGS sequence"/>
</dbReference>
<dbReference type="Gene3D" id="1.10.10.630">
    <property type="entry name" value="DnaD domain-like"/>
    <property type="match status" value="2"/>
</dbReference>